<feature type="repeat" description="ANK" evidence="3">
    <location>
        <begin position="118"/>
        <end position="150"/>
    </location>
</feature>
<dbReference type="SUPFAM" id="SSF48403">
    <property type="entry name" value="Ankyrin repeat"/>
    <property type="match status" value="1"/>
</dbReference>
<dbReference type="EMBL" id="JAANBB010000066">
    <property type="protein sequence ID" value="KAF7552127.1"/>
    <property type="molecule type" value="Genomic_DNA"/>
</dbReference>
<dbReference type="Gene3D" id="1.25.40.20">
    <property type="entry name" value="Ankyrin repeat-containing domain"/>
    <property type="match status" value="1"/>
</dbReference>
<dbReference type="Pfam" id="PF00023">
    <property type="entry name" value="Ank"/>
    <property type="match status" value="1"/>
</dbReference>
<evidence type="ECO:0000256" key="2">
    <source>
        <dbReference type="ARBA" id="ARBA00023043"/>
    </source>
</evidence>
<dbReference type="InterPro" id="IPR050745">
    <property type="entry name" value="Multifunctional_regulatory"/>
</dbReference>
<gene>
    <name evidence="4" type="ORF">G7Z17_g4532</name>
</gene>
<dbReference type="SMART" id="SM00248">
    <property type="entry name" value="ANK"/>
    <property type="match status" value="4"/>
</dbReference>
<keyword evidence="5" id="KW-1185">Reference proteome</keyword>
<protein>
    <recommendedName>
        <fullName evidence="6">Ankyrin repeat protein</fullName>
    </recommendedName>
</protein>
<dbReference type="OrthoDB" id="539213at2759"/>
<evidence type="ECO:0000256" key="3">
    <source>
        <dbReference type="PROSITE-ProRule" id="PRU00023"/>
    </source>
</evidence>
<evidence type="ECO:0000256" key="1">
    <source>
        <dbReference type="ARBA" id="ARBA00022737"/>
    </source>
</evidence>
<feature type="repeat" description="ANK" evidence="3">
    <location>
        <begin position="153"/>
        <end position="185"/>
    </location>
</feature>
<dbReference type="Proteomes" id="UP000722485">
    <property type="component" value="Unassembled WGS sequence"/>
</dbReference>
<feature type="repeat" description="ANK" evidence="3">
    <location>
        <begin position="81"/>
        <end position="115"/>
    </location>
</feature>
<dbReference type="PROSITE" id="PS50088">
    <property type="entry name" value="ANK_REPEAT"/>
    <property type="match status" value="3"/>
</dbReference>
<dbReference type="InterPro" id="IPR002110">
    <property type="entry name" value="Ankyrin_rpt"/>
</dbReference>
<accession>A0A9P5HCM2</accession>
<dbReference type="AlphaFoldDB" id="A0A9P5HCM2"/>
<keyword evidence="1" id="KW-0677">Repeat</keyword>
<sequence length="246" mass="26545">MEAILLLLSYGADINAPAGKFSGRTALQAAASAAKLVPCFTREFGHFGLERLTYNDSPYPEIVELLLLRQADVNASAAKEFGRTALQAATSSECPDPRIVTLLLDHGADVNAAPAEIGGVTALQGAAIKGDMEIAKILLKHKADVNAAPALKKGRTAMEGAAEHGRMDMVRWLINSGAEPDPVNGLSRAIELADENEHFFIVILLQDVEEFYESKRCSDLLNTMPWSLLPDRGMVMNEEEEDGHSS</sequence>
<dbReference type="Pfam" id="PF12796">
    <property type="entry name" value="Ank_2"/>
    <property type="match status" value="1"/>
</dbReference>
<evidence type="ECO:0008006" key="6">
    <source>
        <dbReference type="Google" id="ProtNLM"/>
    </source>
</evidence>
<dbReference type="PANTHER" id="PTHR24189">
    <property type="entry name" value="MYOTROPHIN"/>
    <property type="match status" value="1"/>
</dbReference>
<name>A0A9P5HCM2_9HYPO</name>
<keyword evidence="2 3" id="KW-0040">ANK repeat</keyword>
<reference evidence="4" key="1">
    <citation type="submission" date="2020-03" db="EMBL/GenBank/DDBJ databases">
        <title>Draft Genome Sequence of Cylindrodendrum hubeiense.</title>
        <authorList>
            <person name="Buettner E."/>
            <person name="Kellner H."/>
        </authorList>
    </citation>
    <scope>NUCLEOTIDE SEQUENCE</scope>
    <source>
        <strain evidence="4">IHI 201604</strain>
    </source>
</reference>
<dbReference type="InterPro" id="IPR036770">
    <property type="entry name" value="Ankyrin_rpt-contain_sf"/>
</dbReference>
<comment type="caution">
    <text evidence="4">The sequence shown here is derived from an EMBL/GenBank/DDBJ whole genome shotgun (WGS) entry which is preliminary data.</text>
</comment>
<proteinExistence type="predicted"/>
<organism evidence="4 5">
    <name type="scientific">Cylindrodendrum hubeiense</name>
    <dbReference type="NCBI Taxonomy" id="595255"/>
    <lineage>
        <taxon>Eukaryota</taxon>
        <taxon>Fungi</taxon>
        <taxon>Dikarya</taxon>
        <taxon>Ascomycota</taxon>
        <taxon>Pezizomycotina</taxon>
        <taxon>Sordariomycetes</taxon>
        <taxon>Hypocreomycetidae</taxon>
        <taxon>Hypocreales</taxon>
        <taxon>Nectriaceae</taxon>
        <taxon>Cylindrodendrum</taxon>
    </lineage>
</organism>
<evidence type="ECO:0000313" key="5">
    <source>
        <dbReference type="Proteomes" id="UP000722485"/>
    </source>
</evidence>
<dbReference type="PROSITE" id="PS50297">
    <property type="entry name" value="ANK_REP_REGION"/>
    <property type="match status" value="3"/>
</dbReference>
<evidence type="ECO:0000313" key="4">
    <source>
        <dbReference type="EMBL" id="KAF7552127.1"/>
    </source>
</evidence>
<dbReference type="PANTHER" id="PTHR24189:SF50">
    <property type="entry name" value="ANKYRIN REPEAT AND SOCS BOX PROTEIN 2"/>
    <property type="match status" value="1"/>
</dbReference>